<keyword evidence="1" id="KW-0328">Glycosyltransferase</keyword>
<name>A0A7H9CF25_9BACT</name>
<dbReference type="PANTHER" id="PTHR30160:SF7">
    <property type="entry name" value="ADP-HEPTOSE--LPS HEPTOSYLTRANSFERASE 2"/>
    <property type="match status" value="1"/>
</dbReference>
<dbReference type="InterPro" id="IPR002201">
    <property type="entry name" value="Glyco_trans_9"/>
</dbReference>
<gene>
    <name evidence="3" type="ORF">CINF_0231</name>
</gene>
<dbReference type="GO" id="GO:0005829">
    <property type="term" value="C:cytosol"/>
    <property type="evidence" value="ECO:0007669"/>
    <property type="project" value="TreeGrafter"/>
</dbReference>
<keyword evidence="4" id="KW-1185">Reference proteome</keyword>
<accession>A0A7H9CF25</accession>
<proteinExistence type="predicted"/>
<dbReference type="InterPro" id="IPR051199">
    <property type="entry name" value="LPS_LOS_Heptosyltrfase"/>
</dbReference>
<dbReference type="GO" id="GO:0008713">
    <property type="term" value="F:ADP-heptose-lipopolysaccharide heptosyltransferase activity"/>
    <property type="evidence" value="ECO:0007669"/>
    <property type="project" value="TreeGrafter"/>
</dbReference>
<protein>
    <submittedName>
        <fullName evidence="3">Glycosyltransferase, family 9</fullName>
    </submittedName>
</protein>
<dbReference type="RefSeq" id="WP_179975441.1">
    <property type="nucleotide sequence ID" value="NZ_CP049075.1"/>
</dbReference>
<evidence type="ECO:0000256" key="2">
    <source>
        <dbReference type="ARBA" id="ARBA00022679"/>
    </source>
</evidence>
<evidence type="ECO:0000313" key="4">
    <source>
        <dbReference type="Proteomes" id="UP000509414"/>
    </source>
</evidence>
<dbReference type="AlphaFoldDB" id="A0A7H9CF25"/>
<dbReference type="Proteomes" id="UP000509414">
    <property type="component" value="Chromosome"/>
</dbReference>
<sequence>MYVFYYYLLYLVLAILSIFRKKSHKILLIQTAKIGDYANSSVVFDLASKNAPFDIVLDKINLAFSANDERIERVFLINDYKKGLKKFLLAFKIYKNNYQKIYVLMPNNYNLFLAKCAFASEVFSISHYKNSSAFVLLSRGIKLINHTKNDLSLLTYLKMFNADLTNFKQCINQAQNLAKNSKDFFISSVNLPYKKCLQKPVLIPQNLLNLDEKAFKIGISLSAGNKIKTISKQSWEQIFKILKEFNEVKIYIFGVGDELKYLQNINTSGLELVCLINKIPLNELAFYIGKMQAYISSDTGNYYIADTMNVPSICFMGPCFCAEQRGVNNSLVLKSDLAPFTAVFDTIYERDASEYFTLNNAQIKAIKDFLSLLIINFKIPQSSQH</sequence>
<dbReference type="KEGG" id="cinf:CINF_0231"/>
<dbReference type="EMBL" id="CP049075">
    <property type="protein sequence ID" value="QLI04780.1"/>
    <property type="molecule type" value="Genomic_DNA"/>
</dbReference>
<dbReference type="SUPFAM" id="SSF53756">
    <property type="entry name" value="UDP-Glycosyltransferase/glycogen phosphorylase"/>
    <property type="match status" value="1"/>
</dbReference>
<evidence type="ECO:0000313" key="3">
    <source>
        <dbReference type="EMBL" id="QLI04780.1"/>
    </source>
</evidence>
<organism evidence="3 4">
    <name type="scientific">Candidatus Campylobacter infans</name>
    <dbReference type="NCBI Taxonomy" id="2561898"/>
    <lineage>
        <taxon>Bacteria</taxon>
        <taxon>Pseudomonadati</taxon>
        <taxon>Campylobacterota</taxon>
        <taxon>Epsilonproteobacteria</taxon>
        <taxon>Campylobacterales</taxon>
        <taxon>Campylobacteraceae</taxon>
        <taxon>Campylobacter</taxon>
    </lineage>
</organism>
<dbReference type="Pfam" id="PF01075">
    <property type="entry name" value="Glyco_transf_9"/>
    <property type="match status" value="1"/>
</dbReference>
<reference evidence="3 4" key="1">
    <citation type="submission" date="2020-02" db="EMBL/GenBank/DDBJ databases">
        <title>Complete genome sequence of the novel Campylobacter species Candidatus Campylobacter infans.</title>
        <authorList>
            <person name="Duim B."/>
            <person name="Zomer A."/>
            <person name="van der Graaf L."/>
            <person name="Wagenaar J."/>
        </authorList>
    </citation>
    <scope>NUCLEOTIDE SEQUENCE [LARGE SCALE GENOMIC DNA]</scope>
    <source>
        <strain evidence="3 4">19S00001</strain>
    </source>
</reference>
<dbReference type="Gene3D" id="3.40.50.2000">
    <property type="entry name" value="Glycogen Phosphorylase B"/>
    <property type="match status" value="2"/>
</dbReference>
<evidence type="ECO:0000256" key="1">
    <source>
        <dbReference type="ARBA" id="ARBA00022676"/>
    </source>
</evidence>
<dbReference type="GO" id="GO:0009244">
    <property type="term" value="P:lipopolysaccharide core region biosynthetic process"/>
    <property type="evidence" value="ECO:0007669"/>
    <property type="project" value="TreeGrafter"/>
</dbReference>
<dbReference type="PANTHER" id="PTHR30160">
    <property type="entry name" value="TETRAACYLDISACCHARIDE 4'-KINASE-RELATED"/>
    <property type="match status" value="1"/>
</dbReference>
<keyword evidence="2 3" id="KW-0808">Transferase</keyword>